<evidence type="ECO:0000256" key="1">
    <source>
        <dbReference type="SAM" id="MobiDB-lite"/>
    </source>
</evidence>
<keyword evidence="3" id="KW-1185">Reference proteome</keyword>
<gene>
    <name evidence="2" type="ORF">AB0D95_02385</name>
</gene>
<sequence>MNRGLSPHRAARPLFPVGDHTRLDRVLPLLVGAATRATGEGPADVDRAAAAGPPASGHRP</sequence>
<organism evidence="2 3">
    <name type="scientific">Streptomyces chilikensis</name>
    <dbReference type="NCBI Taxonomy" id="1194079"/>
    <lineage>
        <taxon>Bacteria</taxon>
        <taxon>Bacillati</taxon>
        <taxon>Actinomycetota</taxon>
        <taxon>Actinomycetes</taxon>
        <taxon>Kitasatosporales</taxon>
        <taxon>Streptomycetaceae</taxon>
        <taxon>Streptomyces</taxon>
    </lineage>
</organism>
<dbReference type="RefSeq" id="WP_359268180.1">
    <property type="nucleotide sequence ID" value="NZ_JBEZNA010000003.1"/>
</dbReference>
<evidence type="ECO:0000313" key="3">
    <source>
        <dbReference type="Proteomes" id="UP001551584"/>
    </source>
</evidence>
<protein>
    <submittedName>
        <fullName evidence="2">Uncharacterized protein</fullName>
    </submittedName>
</protein>
<comment type="caution">
    <text evidence="2">The sequence shown here is derived from an EMBL/GenBank/DDBJ whole genome shotgun (WGS) entry which is preliminary data.</text>
</comment>
<feature type="region of interest" description="Disordered" evidence="1">
    <location>
        <begin position="36"/>
        <end position="60"/>
    </location>
</feature>
<name>A0ABV3EIY2_9ACTN</name>
<dbReference type="EMBL" id="JBEZNA010000003">
    <property type="protein sequence ID" value="MEU9576135.1"/>
    <property type="molecule type" value="Genomic_DNA"/>
</dbReference>
<dbReference type="Proteomes" id="UP001551584">
    <property type="component" value="Unassembled WGS sequence"/>
</dbReference>
<accession>A0ABV3EIY2</accession>
<evidence type="ECO:0000313" key="2">
    <source>
        <dbReference type="EMBL" id="MEU9576135.1"/>
    </source>
</evidence>
<reference evidence="2 3" key="1">
    <citation type="submission" date="2024-06" db="EMBL/GenBank/DDBJ databases">
        <title>The Natural Products Discovery Center: Release of the First 8490 Sequenced Strains for Exploring Actinobacteria Biosynthetic Diversity.</title>
        <authorList>
            <person name="Kalkreuter E."/>
            <person name="Kautsar S.A."/>
            <person name="Yang D."/>
            <person name="Bader C.D."/>
            <person name="Teijaro C.N."/>
            <person name="Fluegel L."/>
            <person name="Davis C.M."/>
            <person name="Simpson J.R."/>
            <person name="Lauterbach L."/>
            <person name="Steele A.D."/>
            <person name="Gui C."/>
            <person name="Meng S."/>
            <person name="Li G."/>
            <person name="Viehrig K."/>
            <person name="Ye F."/>
            <person name="Su P."/>
            <person name="Kiefer A.F."/>
            <person name="Nichols A."/>
            <person name="Cepeda A.J."/>
            <person name="Yan W."/>
            <person name="Fan B."/>
            <person name="Jiang Y."/>
            <person name="Adhikari A."/>
            <person name="Zheng C.-J."/>
            <person name="Schuster L."/>
            <person name="Cowan T.M."/>
            <person name="Smanski M.J."/>
            <person name="Chevrette M.G."/>
            <person name="De Carvalho L.P.S."/>
            <person name="Shen B."/>
        </authorList>
    </citation>
    <scope>NUCLEOTIDE SEQUENCE [LARGE SCALE GENOMIC DNA]</scope>
    <source>
        <strain evidence="2 3">NPDC048117</strain>
    </source>
</reference>
<proteinExistence type="predicted"/>